<feature type="transmembrane region" description="Helical" evidence="5">
    <location>
        <begin position="235"/>
        <end position="253"/>
    </location>
</feature>
<dbReference type="Gene3D" id="1.20.1250.20">
    <property type="entry name" value="MFS general substrate transporter like domains"/>
    <property type="match status" value="1"/>
</dbReference>
<feature type="transmembrane region" description="Helical" evidence="5">
    <location>
        <begin position="294"/>
        <end position="313"/>
    </location>
</feature>
<evidence type="ECO:0000259" key="6">
    <source>
        <dbReference type="PROSITE" id="PS50850"/>
    </source>
</evidence>
<evidence type="ECO:0000256" key="4">
    <source>
        <dbReference type="ARBA" id="ARBA00023136"/>
    </source>
</evidence>
<dbReference type="InterPro" id="IPR011701">
    <property type="entry name" value="MFS"/>
</dbReference>
<evidence type="ECO:0000256" key="3">
    <source>
        <dbReference type="ARBA" id="ARBA00022989"/>
    </source>
</evidence>
<protein>
    <submittedName>
        <fullName evidence="7">Predicted arabinose efflux permease, MFS family</fullName>
    </submittedName>
</protein>
<dbReference type="PANTHER" id="PTHR23501:SF154">
    <property type="entry name" value="MULTIDRUG-EFFLUX TRANSPORTER RV1634-RELATED"/>
    <property type="match status" value="1"/>
</dbReference>
<accession>A0A1I4XPZ5</accession>
<feature type="transmembrane region" description="Helical" evidence="5">
    <location>
        <begin position="144"/>
        <end position="168"/>
    </location>
</feature>
<dbReference type="SUPFAM" id="SSF103473">
    <property type="entry name" value="MFS general substrate transporter"/>
    <property type="match status" value="1"/>
</dbReference>
<feature type="domain" description="Major facilitator superfamily (MFS) profile" evidence="6">
    <location>
        <begin position="1"/>
        <end position="450"/>
    </location>
</feature>
<gene>
    <name evidence="7" type="ORF">SAMN05216289_11131</name>
</gene>
<dbReference type="Pfam" id="PF07690">
    <property type="entry name" value="MFS_1"/>
    <property type="match status" value="1"/>
</dbReference>
<dbReference type="PROSITE" id="PS50850">
    <property type="entry name" value="MFS"/>
    <property type="match status" value="1"/>
</dbReference>
<reference evidence="7 8" key="1">
    <citation type="submission" date="2016-10" db="EMBL/GenBank/DDBJ databases">
        <authorList>
            <person name="de Groot N.N."/>
        </authorList>
    </citation>
    <scope>NUCLEOTIDE SEQUENCE [LARGE SCALE GENOMIC DNA]</scope>
    <source>
        <strain evidence="7 8">CGMCC 1.7659</strain>
    </source>
</reference>
<keyword evidence="4 5" id="KW-0472">Membrane</keyword>
<feature type="transmembrane region" description="Helical" evidence="5">
    <location>
        <begin position="394"/>
        <end position="417"/>
    </location>
</feature>
<evidence type="ECO:0000313" key="8">
    <source>
        <dbReference type="Proteomes" id="UP000198575"/>
    </source>
</evidence>
<dbReference type="InterPro" id="IPR036259">
    <property type="entry name" value="MFS_trans_sf"/>
</dbReference>
<dbReference type="RefSeq" id="WP_092407381.1">
    <property type="nucleotide sequence ID" value="NZ_FOVF01000011.1"/>
</dbReference>
<evidence type="ECO:0000256" key="5">
    <source>
        <dbReference type="SAM" id="Phobius"/>
    </source>
</evidence>
<keyword evidence="2 5" id="KW-0812">Transmembrane</keyword>
<organism evidence="7 8">
    <name type="scientific">Dokdonella immobilis</name>
    <dbReference type="NCBI Taxonomy" id="578942"/>
    <lineage>
        <taxon>Bacteria</taxon>
        <taxon>Pseudomonadati</taxon>
        <taxon>Pseudomonadota</taxon>
        <taxon>Gammaproteobacteria</taxon>
        <taxon>Lysobacterales</taxon>
        <taxon>Rhodanobacteraceae</taxon>
        <taxon>Dokdonella</taxon>
    </lineage>
</organism>
<comment type="subcellular location">
    <subcellularLocation>
        <location evidence="1">Membrane</location>
        <topology evidence="1">Multi-pass membrane protein</topology>
    </subcellularLocation>
</comment>
<proteinExistence type="predicted"/>
<dbReference type="OrthoDB" id="9807274at2"/>
<sequence>MQAAMELNAKMSLFSPEWRNVTIGSIGLCSMIAFEAIGVAAGMPAVAAALDGIALYALAFAGTLAGSIVAMVWAGADCDRHGPFRSMAWGMGLFALGLLTAGLANSMSILVVGRVIQGLGSGLLVVALYVATARTLPPALHPRLFALFSSAWVVPAIIGPAISGWIVAQLGWRWLFLGIGLMLLPAAALILPPLRSHDGAARSDQRRPAMHWPLLAAIASLALATSAGAAGWMPLVIAVSLVAILFAAVRLLPTGTLRFERGLPTVIALRGLNSGAFFLCEAFVPLWLHQQRGWSLTAAGIALTGGAISWSLGSHLQSRLVDQARRHSWLSRGCLLLVVGIAVCILAVTGVLPDWSMLLGWSLSGLGVGLSLPMLGVLMLKLAPREQQGSYSSALQLCAALCTSAALAAGGLVFSLLQARLPTTAFASVFVLAVIVAATSWRGAHRVLPK</sequence>
<dbReference type="GO" id="GO:0022857">
    <property type="term" value="F:transmembrane transporter activity"/>
    <property type="evidence" value="ECO:0007669"/>
    <property type="project" value="InterPro"/>
</dbReference>
<dbReference type="STRING" id="578942.SAMN05216289_11131"/>
<feature type="transmembrane region" description="Helical" evidence="5">
    <location>
        <begin position="53"/>
        <end position="76"/>
    </location>
</feature>
<name>A0A1I4XPZ5_9GAMM</name>
<feature type="transmembrane region" description="Helical" evidence="5">
    <location>
        <begin position="212"/>
        <end position="229"/>
    </location>
</feature>
<evidence type="ECO:0000256" key="2">
    <source>
        <dbReference type="ARBA" id="ARBA00022692"/>
    </source>
</evidence>
<keyword evidence="8" id="KW-1185">Reference proteome</keyword>
<dbReference type="PANTHER" id="PTHR23501">
    <property type="entry name" value="MAJOR FACILITATOR SUPERFAMILY"/>
    <property type="match status" value="1"/>
</dbReference>
<feature type="transmembrane region" description="Helical" evidence="5">
    <location>
        <begin position="265"/>
        <end position="288"/>
    </location>
</feature>
<dbReference type="InterPro" id="IPR020846">
    <property type="entry name" value="MFS_dom"/>
</dbReference>
<feature type="transmembrane region" description="Helical" evidence="5">
    <location>
        <begin position="88"/>
        <end position="109"/>
    </location>
</feature>
<evidence type="ECO:0000313" key="7">
    <source>
        <dbReference type="EMBL" id="SFN27706.1"/>
    </source>
</evidence>
<feature type="transmembrane region" description="Helical" evidence="5">
    <location>
        <begin position="21"/>
        <end position="47"/>
    </location>
</feature>
<feature type="transmembrane region" description="Helical" evidence="5">
    <location>
        <begin position="115"/>
        <end position="132"/>
    </location>
</feature>
<evidence type="ECO:0000256" key="1">
    <source>
        <dbReference type="ARBA" id="ARBA00004141"/>
    </source>
</evidence>
<keyword evidence="3 5" id="KW-1133">Transmembrane helix</keyword>
<feature type="transmembrane region" description="Helical" evidence="5">
    <location>
        <begin position="423"/>
        <end position="441"/>
    </location>
</feature>
<dbReference type="GO" id="GO:0005886">
    <property type="term" value="C:plasma membrane"/>
    <property type="evidence" value="ECO:0007669"/>
    <property type="project" value="TreeGrafter"/>
</dbReference>
<feature type="transmembrane region" description="Helical" evidence="5">
    <location>
        <begin position="358"/>
        <end position="382"/>
    </location>
</feature>
<dbReference type="AlphaFoldDB" id="A0A1I4XPZ5"/>
<feature type="transmembrane region" description="Helical" evidence="5">
    <location>
        <begin position="174"/>
        <end position="191"/>
    </location>
</feature>
<feature type="transmembrane region" description="Helical" evidence="5">
    <location>
        <begin position="334"/>
        <end position="352"/>
    </location>
</feature>
<dbReference type="EMBL" id="FOVF01000011">
    <property type="protein sequence ID" value="SFN27706.1"/>
    <property type="molecule type" value="Genomic_DNA"/>
</dbReference>
<dbReference type="Proteomes" id="UP000198575">
    <property type="component" value="Unassembled WGS sequence"/>
</dbReference>